<dbReference type="Gene3D" id="3.40.50.1820">
    <property type="entry name" value="alpha/beta hydrolase"/>
    <property type="match status" value="1"/>
</dbReference>
<reference evidence="2 3" key="1">
    <citation type="journal article" date="2020" name="ISME J.">
        <title>Uncovering the hidden diversity of litter-decomposition mechanisms in mushroom-forming fungi.</title>
        <authorList>
            <person name="Floudas D."/>
            <person name="Bentzer J."/>
            <person name="Ahren D."/>
            <person name="Johansson T."/>
            <person name="Persson P."/>
            <person name="Tunlid A."/>
        </authorList>
    </citation>
    <scope>NUCLEOTIDE SEQUENCE [LARGE SCALE GENOMIC DNA]</scope>
    <source>
        <strain evidence="2 3">CBS 406.79</strain>
    </source>
</reference>
<dbReference type="PANTHER" id="PTHR17630:SF44">
    <property type="entry name" value="PROTEIN AIM2"/>
    <property type="match status" value="1"/>
</dbReference>
<comment type="caution">
    <text evidence="2">The sequence shown here is derived from an EMBL/GenBank/DDBJ whole genome shotgun (WGS) entry which is preliminary data.</text>
</comment>
<accession>A0A8H5HTX2</accession>
<sequence length="278" mass="30781">MASCPDCKKGKVLPGKPTGRMVNDAYFAPGPEGNSSRAIILLTDIFGLDLINSKILADIISQRLQCDVWVPDLFNGSISHSDLPDCYADPLAPPGRPPVAVDQMKVPDRVGEKVNMVNLLFHLLPSIPAIFRNRPSVAQPRFIQKLQSEKNYEKLGAVGYCFGGTIAVKMAATTVFRSIVVCHPGSLSEKEIEAIKIPSAWACAEEDIAFKPRIRRRAEEILAERKGKDTFVDYEFKDYKGTVHGFAARPNLEYDEVKAGFEGALEQTIQWFEKTIPV</sequence>
<gene>
    <name evidence="2" type="ORF">D9757_003524</name>
</gene>
<dbReference type="GO" id="GO:0016787">
    <property type="term" value="F:hydrolase activity"/>
    <property type="evidence" value="ECO:0007669"/>
    <property type="project" value="InterPro"/>
</dbReference>
<evidence type="ECO:0000313" key="2">
    <source>
        <dbReference type="EMBL" id="KAF5389175.1"/>
    </source>
</evidence>
<dbReference type="PANTHER" id="PTHR17630">
    <property type="entry name" value="DIENELACTONE HYDROLASE"/>
    <property type="match status" value="1"/>
</dbReference>
<dbReference type="EMBL" id="JAACJN010000023">
    <property type="protein sequence ID" value="KAF5389175.1"/>
    <property type="molecule type" value="Genomic_DNA"/>
</dbReference>
<dbReference type="InterPro" id="IPR002925">
    <property type="entry name" value="Dienelactn_hydro"/>
</dbReference>
<proteinExistence type="predicted"/>
<name>A0A8H5HTX2_9AGAR</name>
<organism evidence="2 3">
    <name type="scientific">Collybiopsis confluens</name>
    <dbReference type="NCBI Taxonomy" id="2823264"/>
    <lineage>
        <taxon>Eukaryota</taxon>
        <taxon>Fungi</taxon>
        <taxon>Dikarya</taxon>
        <taxon>Basidiomycota</taxon>
        <taxon>Agaricomycotina</taxon>
        <taxon>Agaricomycetes</taxon>
        <taxon>Agaricomycetidae</taxon>
        <taxon>Agaricales</taxon>
        <taxon>Marasmiineae</taxon>
        <taxon>Omphalotaceae</taxon>
        <taxon>Collybiopsis</taxon>
    </lineage>
</organism>
<evidence type="ECO:0000313" key="3">
    <source>
        <dbReference type="Proteomes" id="UP000518752"/>
    </source>
</evidence>
<evidence type="ECO:0000259" key="1">
    <source>
        <dbReference type="Pfam" id="PF01738"/>
    </source>
</evidence>
<keyword evidence="3" id="KW-1185">Reference proteome</keyword>
<feature type="domain" description="Dienelactone hydrolase" evidence="1">
    <location>
        <begin position="30"/>
        <end position="274"/>
    </location>
</feature>
<dbReference type="OrthoDB" id="10019231at2759"/>
<protein>
    <recommendedName>
        <fullName evidence="1">Dienelactone hydrolase domain-containing protein</fullName>
    </recommendedName>
</protein>
<dbReference type="AlphaFoldDB" id="A0A8H5HTX2"/>
<dbReference type="Proteomes" id="UP000518752">
    <property type="component" value="Unassembled WGS sequence"/>
</dbReference>
<dbReference type="Pfam" id="PF01738">
    <property type="entry name" value="DLH"/>
    <property type="match status" value="1"/>
</dbReference>
<dbReference type="InterPro" id="IPR029058">
    <property type="entry name" value="AB_hydrolase_fold"/>
</dbReference>
<dbReference type="SUPFAM" id="SSF53474">
    <property type="entry name" value="alpha/beta-Hydrolases"/>
    <property type="match status" value="1"/>
</dbReference>